<dbReference type="Gene3D" id="3.40.630.30">
    <property type="match status" value="1"/>
</dbReference>
<dbReference type="AlphaFoldDB" id="A0A5J4G325"/>
<evidence type="ECO:0000259" key="1">
    <source>
        <dbReference type="PROSITE" id="PS51186"/>
    </source>
</evidence>
<dbReference type="PANTHER" id="PTHR43415">
    <property type="entry name" value="SPERMIDINE N(1)-ACETYLTRANSFERASE"/>
    <property type="match status" value="1"/>
</dbReference>
<accession>A0A5J4G325</accession>
<dbReference type="Proteomes" id="UP000326994">
    <property type="component" value="Unassembled WGS sequence"/>
</dbReference>
<sequence>MRVLESDRLILKPVEETDLQYLLDLRWDAEIVNYLIHEPLSYSDQIKWFNGLTKKDMPLLLWVKQPDGSLERGGTIGLYNINQRHQNAIWKLRIDDKFQNKGFAVESAVMMFTYGFEILNLNKITGTLFANNPGTVKMHKKLGFTNEGLLRDHYYHQGAFKDCVYVGLLKRDFNKENALKYVK</sequence>
<protein>
    <submittedName>
        <fullName evidence="2">Putative N-acetyltransferase YoaA</fullName>
    </submittedName>
</protein>
<proteinExistence type="predicted"/>
<name>A0A5J4G325_9FLAO</name>
<keyword evidence="2" id="KW-0808">Transferase</keyword>
<dbReference type="InterPro" id="IPR016181">
    <property type="entry name" value="Acyl_CoA_acyltransferase"/>
</dbReference>
<dbReference type="EMBL" id="BKCF01000006">
    <property type="protein sequence ID" value="GEQ87206.1"/>
    <property type="molecule type" value="Genomic_DNA"/>
</dbReference>
<dbReference type="PROSITE" id="PS51186">
    <property type="entry name" value="GNAT"/>
    <property type="match status" value="1"/>
</dbReference>
<gene>
    <name evidence="2" type="primary">yoaA</name>
    <name evidence="2" type="ORF">ULMS_27140</name>
</gene>
<evidence type="ECO:0000313" key="2">
    <source>
        <dbReference type="EMBL" id="GEQ87206.1"/>
    </source>
</evidence>
<evidence type="ECO:0000313" key="3">
    <source>
        <dbReference type="Proteomes" id="UP000326994"/>
    </source>
</evidence>
<dbReference type="OrthoDB" id="9811523at2"/>
<comment type="caution">
    <text evidence="2">The sequence shown here is derived from an EMBL/GenBank/DDBJ whole genome shotgun (WGS) entry which is preliminary data.</text>
</comment>
<dbReference type="InterPro" id="IPR000182">
    <property type="entry name" value="GNAT_dom"/>
</dbReference>
<dbReference type="SUPFAM" id="SSF55729">
    <property type="entry name" value="Acyl-CoA N-acyltransferases (Nat)"/>
    <property type="match status" value="1"/>
</dbReference>
<dbReference type="GO" id="GO:0016747">
    <property type="term" value="F:acyltransferase activity, transferring groups other than amino-acyl groups"/>
    <property type="evidence" value="ECO:0007669"/>
    <property type="project" value="InterPro"/>
</dbReference>
<reference evidence="2 3" key="1">
    <citation type="submission" date="2019-08" db="EMBL/GenBank/DDBJ databases">
        <title>Ulvibacter marinistellae sp. nov., isolated from a starfish, Patiria pectinifera.</title>
        <authorList>
            <person name="Kawano K."/>
            <person name="Ushijima N."/>
            <person name="Kihara M."/>
            <person name="Itoh H."/>
        </authorList>
    </citation>
    <scope>NUCLEOTIDE SEQUENCE [LARGE SCALE GENOMIC DNA]</scope>
    <source>
        <strain evidence="2 3">KK4</strain>
    </source>
</reference>
<dbReference type="Pfam" id="PF13302">
    <property type="entry name" value="Acetyltransf_3"/>
    <property type="match status" value="1"/>
</dbReference>
<organism evidence="2 3">
    <name type="scientific">Patiriisocius marinistellae</name>
    <dbReference type="NCBI Taxonomy" id="2494560"/>
    <lineage>
        <taxon>Bacteria</taxon>
        <taxon>Pseudomonadati</taxon>
        <taxon>Bacteroidota</taxon>
        <taxon>Flavobacteriia</taxon>
        <taxon>Flavobacteriales</taxon>
        <taxon>Flavobacteriaceae</taxon>
        <taxon>Patiriisocius</taxon>
    </lineage>
</organism>
<dbReference type="PANTHER" id="PTHR43415:SF3">
    <property type="entry name" value="GNAT-FAMILY ACETYLTRANSFERASE"/>
    <property type="match status" value="1"/>
</dbReference>
<feature type="domain" description="N-acetyltransferase" evidence="1">
    <location>
        <begin position="9"/>
        <end position="167"/>
    </location>
</feature>
<keyword evidence="3" id="KW-1185">Reference proteome</keyword>
<dbReference type="RefSeq" id="WP_151895122.1">
    <property type="nucleotide sequence ID" value="NZ_BKCF01000006.1"/>
</dbReference>